<feature type="domain" description="HTH lacI-type" evidence="5">
    <location>
        <begin position="6"/>
        <end position="60"/>
    </location>
</feature>
<dbReference type="PROSITE" id="PS50932">
    <property type="entry name" value="HTH_LACI_2"/>
    <property type="match status" value="1"/>
</dbReference>
<dbReference type="InterPro" id="IPR010982">
    <property type="entry name" value="Lambda_DNA-bd_dom_sf"/>
</dbReference>
<dbReference type="InterPro" id="IPR001761">
    <property type="entry name" value="Peripla_BP/Lac1_sug-bd_dom"/>
</dbReference>
<keyword evidence="1" id="KW-0678">Repressor</keyword>
<dbReference type="Pfam" id="PF00532">
    <property type="entry name" value="Peripla_BP_1"/>
    <property type="match status" value="1"/>
</dbReference>
<organism evidence="6 7">
    <name type="scientific">Vibrio algarum</name>
    <dbReference type="NCBI Taxonomy" id="3020714"/>
    <lineage>
        <taxon>Bacteria</taxon>
        <taxon>Pseudomonadati</taxon>
        <taxon>Pseudomonadota</taxon>
        <taxon>Gammaproteobacteria</taxon>
        <taxon>Vibrionales</taxon>
        <taxon>Vibrionaceae</taxon>
        <taxon>Vibrio</taxon>
    </lineage>
</organism>
<dbReference type="Gene3D" id="1.10.260.40">
    <property type="entry name" value="lambda repressor-like DNA-binding domains"/>
    <property type="match status" value="1"/>
</dbReference>
<dbReference type="EMBL" id="JAQLOI010000003">
    <property type="protein sequence ID" value="MDB1125054.1"/>
    <property type="molecule type" value="Genomic_DNA"/>
</dbReference>
<dbReference type="PANTHER" id="PTHR30146">
    <property type="entry name" value="LACI-RELATED TRANSCRIPTIONAL REPRESSOR"/>
    <property type="match status" value="1"/>
</dbReference>
<evidence type="ECO:0000256" key="1">
    <source>
        <dbReference type="ARBA" id="ARBA00022491"/>
    </source>
</evidence>
<dbReference type="CDD" id="cd01392">
    <property type="entry name" value="HTH_LacI"/>
    <property type="match status" value="1"/>
</dbReference>
<evidence type="ECO:0000256" key="4">
    <source>
        <dbReference type="ARBA" id="ARBA00023163"/>
    </source>
</evidence>
<keyword evidence="2" id="KW-0805">Transcription regulation</keyword>
<dbReference type="RefSeq" id="WP_272138411.1">
    <property type="nucleotide sequence ID" value="NZ_JAQLOI010000003.1"/>
</dbReference>
<dbReference type="InterPro" id="IPR028082">
    <property type="entry name" value="Peripla_BP_I"/>
</dbReference>
<evidence type="ECO:0000259" key="5">
    <source>
        <dbReference type="PROSITE" id="PS50932"/>
    </source>
</evidence>
<proteinExistence type="predicted"/>
<keyword evidence="4" id="KW-0804">Transcription</keyword>
<evidence type="ECO:0000256" key="3">
    <source>
        <dbReference type="ARBA" id="ARBA00023125"/>
    </source>
</evidence>
<comment type="caution">
    <text evidence="6">The sequence shown here is derived from an EMBL/GenBank/DDBJ whole genome shotgun (WGS) entry which is preliminary data.</text>
</comment>
<keyword evidence="7" id="KW-1185">Reference proteome</keyword>
<dbReference type="CDD" id="cd06278">
    <property type="entry name" value="PBP1_LacI-like"/>
    <property type="match status" value="1"/>
</dbReference>
<gene>
    <name evidence="6" type="ORF">PGX00_15965</name>
</gene>
<dbReference type="Proteomes" id="UP001210678">
    <property type="component" value="Unassembled WGS sequence"/>
</dbReference>
<dbReference type="GO" id="GO:0003677">
    <property type="term" value="F:DNA binding"/>
    <property type="evidence" value="ECO:0007669"/>
    <property type="project" value="UniProtKB-KW"/>
</dbReference>
<evidence type="ECO:0000313" key="7">
    <source>
        <dbReference type="Proteomes" id="UP001210678"/>
    </source>
</evidence>
<protein>
    <submittedName>
        <fullName evidence="6">LacI family DNA-binding transcriptional regulator</fullName>
    </submittedName>
</protein>
<reference evidence="6 7" key="1">
    <citation type="submission" date="2023-01" db="EMBL/GenBank/DDBJ databases">
        <title>Vibrio sp. KJ40-1 sp.nov, isolated from marine algae.</title>
        <authorList>
            <person name="Butt M."/>
            <person name="Kim J.M.J."/>
            <person name="Jeon C.O.C."/>
        </authorList>
    </citation>
    <scope>NUCLEOTIDE SEQUENCE [LARGE SCALE GENOMIC DNA]</scope>
    <source>
        <strain evidence="6 7">KJ40-1</strain>
    </source>
</reference>
<dbReference type="Gene3D" id="3.40.50.2300">
    <property type="match status" value="2"/>
</dbReference>
<sequence>MRPRKVTSTDIARILGVSQSTVSRAFNPNASISSKKREMVLEGARKLGYTPNAIARSLTSKRSGLIAIVTDSETNPIYDEITRKLSYAVQEKGGQPVLCLADNHNMERAVNKAIEYQVDGLIIATSHLSGKLLEKCLDYGIQLTFINQYLNEVKGNCFCTDNLLVGEQIADYLKATGYQHMAYLAGDKGSMVNEERWVGFRDRLLKHGANPPLYVQGTFSFQSGLNAANTIMNQFKDIDAIFCANDIIAVGLLEGLKGYPEYKSVAVIGVDDISMASWPSFQLTSYRQPLEIMINDAIDEILERIETSEEATGQTHRYAGELIVRNTA</sequence>
<dbReference type="SMART" id="SM00354">
    <property type="entry name" value="HTH_LACI"/>
    <property type="match status" value="1"/>
</dbReference>
<evidence type="ECO:0000256" key="2">
    <source>
        <dbReference type="ARBA" id="ARBA00023015"/>
    </source>
</evidence>
<dbReference type="SUPFAM" id="SSF53822">
    <property type="entry name" value="Periplasmic binding protein-like I"/>
    <property type="match status" value="1"/>
</dbReference>
<dbReference type="Pfam" id="PF00356">
    <property type="entry name" value="LacI"/>
    <property type="match status" value="1"/>
</dbReference>
<dbReference type="InterPro" id="IPR000843">
    <property type="entry name" value="HTH_LacI"/>
</dbReference>
<keyword evidence="3 6" id="KW-0238">DNA-binding</keyword>
<dbReference type="SUPFAM" id="SSF47413">
    <property type="entry name" value="lambda repressor-like DNA-binding domains"/>
    <property type="match status" value="1"/>
</dbReference>
<name>A0ABT4YVL1_9VIBR</name>
<accession>A0ABT4YVL1</accession>
<dbReference type="PANTHER" id="PTHR30146:SF95">
    <property type="entry name" value="RIBOSE OPERON REPRESSOR"/>
    <property type="match status" value="1"/>
</dbReference>
<evidence type="ECO:0000313" key="6">
    <source>
        <dbReference type="EMBL" id="MDB1125054.1"/>
    </source>
</evidence>